<dbReference type="AlphaFoldDB" id="A0A171CEK4"/>
<keyword evidence="2" id="KW-1185">Reference proteome</keyword>
<dbReference type="RefSeq" id="WP_068896690.1">
    <property type="nucleotide sequence ID" value="NZ_BDCX01000004.1"/>
</dbReference>
<dbReference type="EMBL" id="BDCX01000004">
    <property type="protein sequence ID" value="GAT66591.1"/>
    <property type="molecule type" value="Genomic_DNA"/>
</dbReference>
<reference evidence="2" key="2">
    <citation type="submission" date="2016-04" db="EMBL/GenBank/DDBJ databases">
        <title>Planomonospora sphaerica JCM9374 whole genome shotgun sequence.</title>
        <authorList>
            <person name="Suzuki T."/>
            <person name="Dohra H."/>
            <person name="Kodani S."/>
        </authorList>
    </citation>
    <scope>NUCLEOTIDE SEQUENCE [LARGE SCALE GENOMIC DNA]</scope>
    <source>
        <strain evidence="2">JCM 9374</strain>
    </source>
</reference>
<reference evidence="1 2" key="1">
    <citation type="journal article" date="2016" name="Genome Announc.">
        <title>Draft Genome Sequence of Planomonospora sphaerica JCM9374, a Rare Actinomycete.</title>
        <authorList>
            <person name="Dohra H."/>
            <person name="Suzuki T."/>
            <person name="Inoue Y."/>
            <person name="Kodani S."/>
        </authorList>
    </citation>
    <scope>NUCLEOTIDE SEQUENCE [LARGE SCALE GENOMIC DNA]</scope>
    <source>
        <strain evidence="1 2">JCM 9374</strain>
    </source>
</reference>
<gene>
    <name evidence="1" type="ORF">PS9374_02241</name>
</gene>
<organism evidence="1 2">
    <name type="scientific">Planomonospora sphaerica</name>
    <dbReference type="NCBI Taxonomy" id="161355"/>
    <lineage>
        <taxon>Bacteria</taxon>
        <taxon>Bacillati</taxon>
        <taxon>Actinomycetota</taxon>
        <taxon>Actinomycetes</taxon>
        <taxon>Streptosporangiales</taxon>
        <taxon>Streptosporangiaceae</taxon>
        <taxon>Planomonospora</taxon>
    </lineage>
</organism>
<dbReference type="STRING" id="161355.PS9374_02241"/>
<evidence type="ECO:0000313" key="2">
    <source>
        <dbReference type="Proteomes" id="UP000077701"/>
    </source>
</evidence>
<name>A0A171CEK4_9ACTN</name>
<sequence length="90" mass="9657">MTVADSSTPGPVRLPRTIKAIRAALPPGQQERFRAEVEAADLSVLPGVVRSWWGRAIALADQRTVAALGRSRAGELDRVPAEEALPDWGT</sequence>
<dbReference type="OrthoDB" id="3854670at2"/>
<evidence type="ECO:0000313" key="1">
    <source>
        <dbReference type="EMBL" id="GAT66591.1"/>
    </source>
</evidence>
<accession>A0A171CEK4</accession>
<proteinExistence type="predicted"/>
<protein>
    <submittedName>
        <fullName evidence="1">Uncharacterized protein</fullName>
    </submittedName>
</protein>
<dbReference type="Proteomes" id="UP000077701">
    <property type="component" value="Unassembled WGS sequence"/>
</dbReference>
<comment type="caution">
    <text evidence="1">The sequence shown here is derived from an EMBL/GenBank/DDBJ whole genome shotgun (WGS) entry which is preliminary data.</text>
</comment>